<feature type="domain" description="ADF-H" evidence="4">
    <location>
        <begin position="25"/>
        <end position="132"/>
    </location>
</feature>
<dbReference type="InterPro" id="IPR029006">
    <property type="entry name" value="ADF-H/Gelsolin-like_dom_sf"/>
</dbReference>
<dbReference type="Proteomes" id="UP001165289">
    <property type="component" value="Unassembled WGS sequence"/>
</dbReference>
<evidence type="ECO:0000256" key="3">
    <source>
        <dbReference type="SAM" id="MobiDB-lite"/>
    </source>
</evidence>
<gene>
    <name evidence="5" type="ORF">LOD99_14940</name>
</gene>
<evidence type="ECO:0000256" key="2">
    <source>
        <dbReference type="ARBA" id="ARBA00023134"/>
    </source>
</evidence>
<dbReference type="Gene3D" id="3.40.20.10">
    <property type="entry name" value="Severin"/>
    <property type="match status" value="1"/>
</dbReference>
<dbReference type="Gene3D" id="3.40.50.300">
    <property type="entry name" value="P-loop containing nucleotide triphosphate hydrolases"/>
    <property type="match status" value="1"/>
</dbReference>
<evidence type="ECO:0000313" key="5">
    <source>
        <dbReference type="EMBL" id="KAI6659267.1"/>
    </source>
</evidence>
<reference evidence="5 6" key="1">
    <citation type="journal article" date="2023" name="BMC Biol.">
        <title>The compact genome of the sponge Oopsacas minuta (Hexactinellida) is lacking key metazoan core genes.</title>
        <authorList>
            <person name="Santini S."/>
            <person name="Schenkelaars Q."/>
            <person name="Jourda C."/>
            <person name="Duchesne M."/>
            <person name="Belahbib H."/>
            <person name="Rocher C."/>
            <person name="Selva M."/>
            <person name="Riesgo A."/>
            <person name="Vervoort M."/>
            <person name="Leys S.P."/>
            <person name="Kodjabachian L."/>
            <person name="Le Bivic A."/>
            <person name="Borchiellini C."/>
            <person name="Claverie J.M."/>
            <person name="Renard E."/>
        </authorList>
    </citation>
    <scope>NUCLEOTIDE SEQUENCE [LARGE SCALE GENOMIC DNA]</scope>
    <source>
        <strain evidence="5">SPO-2</strain>
    </source>
</reference>
<keyword evidence="6" id="KW-1185">Reference proteome</keyword>
<dbReference type="InterPro" id="IPR050227">
    <property type="entry name" value="Rab"/>
</dbReference>
<dbReference type="EMBL" id="JAKMXF010000066">
    <property type="protein sequence ID" value="KAI6659267.1"/>
    <property type="molecule type" value="Genomic_DNA"/>
</dbReference>
<feature type="compositionally biased region" description="Polar residues" evidence="3">
    <location>
        <begin position="147"/>
        <end position="156"/>
    </location>
</feature>
<dbReference type="Pfam" id="PF00071">
    <property type="entry name" value="Ras"/>
    <property type="match status" value="1"/>
</dbReference>
<dbReference type="SMART" id="SM00173">
    <property type="entry name" value="RAS"/>
    <property type="match status" value="1"/>
</dbReference>
<dbReference type="GO" id="GO:0003924">
    <property type="term" value="F:GTPase activity"/>
    <property type="evidence" value="ECO:0007669"/>
    <property type="project" value="InterPro"/>
</dbReference>
<name>A0AAV7KDC4_9METZ</name>
<dbReference type="PROSITE" id="PS51419">
    <property type="entry name" value="RAB"/>
    <property type="match status" value="1"/>
</dbReference>
<dbReference type="InterPro" id="IPR002108">
    <property type="entry name" value="ADF-H"/>
</dbReference>
<feature type="region of interest" description="Disordered" evidence="3">
    <location>
        <begin position="147"/>
        <end position="170"/>
    </location>
</feature>
<dbReference type="PROSITE" id="PS51421">
    <property type="entry name" value="RAS"/>
    <property type="match status" value="1"/>
</dbReference>
<evidence type="ECO:0000313" key="6">
    <source>
        <dbReference type="Proteomes" id="UP001165289"/>
    </source>
</evidence>
<keyword evidence="2" id="KW-0342">GTP-binding</keyword>
<dbReference type="SMART" id="SM00176">
    <property type="entry name" value="RAN"/>
    <property type="match status" value="1"/>
</dbReference>
<dbReference type="InterPro" id="IPR027417">
    <property type="entry name" value="P-loop_NTPase"/>
</dbReference>
<dbReference type="FunFam" id="3.40.50.300:FF:001447">
    <property type="entry name" value="Ras-related protein Rab-1B"/>
    <property type="match status" value="1"/>
</dbReference>
<dbReference type="SMART" id="SM00175">
    <property type="entry name" value="RAB"/>
    <property type="match status" value="1"/>
</dbReference>
<evidence type="ECO:0000256" key="1">
    <source>
        <dbReference type="ARBA" id="ARBA00022741"/>
    </source>
</evidence>
<dbReference type="SUPFAM" id="SSF52540">
    <property type="entry name" value="P-loop containing nucleoside triphosphate hydrolases"/>
    <property type="match status" value="1"/>
</dbReference>
<feature type="compositionally biased region" description="Basic residues" evidence="3">
    <location>
        <begin position="157"/>
        <end position="170"/>
    </location>
</feature>
<dbReference type="CDD" id="cd00154">
    <property type="entry name" value="Rab"/>
    <property type="match status" value="1"/>
</dbReference>
<dbReference type="Pfam" id="PF00241">
    <property type="entry name" value="Cofilin_ADF"/>
    <property type="match status" value="1"/>
</dbReference>
<evidence type="ECO:0000259" key="4">
    <source>
        <dbReference type="Pfam" id="PF00241"/>
    </source>
</evidence>
<accession>A0AAV7KDC4</accession>
<dbReference type="GO" id="GO:0003779">
    <property type="term" value="F:actin binding"/>
    <property type="evidence" value="ECO:0007669"/>
    <property type="project" value="InterPro"/>
</dbReference>
<protein>
    <recommendedName>
        <fullName evidence="4">ADF-H domain-containing protein</fullName>
    </recommendedName>
</protein>
<keyword evidence="1" id="KW-0547">Nucleotide-binding</keyword>
<sequence>MANYIEVDALNRQKENFLAIESLCETISKLQSGTSWIIIGYTNKSDINSLSVLKQGQQWNILLQILPSDHVCYVYARVEFGKFPGSCFLIKWTGEQVTEEKKIHESVHENIIISLFSRYERIIYAHSQGNLNKQVADCFKSTQTRHGSIRSSTTIRKSGKVPKRHSSFHHTRHLAHPTFFLKPTEDNSQLGITRTHEEPIGETAIQILRAKVIVVGDIAVGKSSLIHTYINRSPEFSTAKPTFPVDYLFKTVNVQKNIHLNLEIWDTMGEERFASLAPIWYRYAAAAILVYDKTNEESFKHIEDWLQRVKMYSEPHIIVLVGNKSDLSQDEVIPKAEGVTYAFEKGLMFIETSTMDVDTIDQIFYLMTRRLLPKLLELEEGSQCYMRCRGRTILDFEEGRAPPSRSDTIDLYSSFKLTNKRTHKHSNKCCN</sequence>
<dbReference type="SMART" id="SM00174">
    <property type="entry name" value="RHO"/>
    <property type="match status" value="1"/>
</dbReference>
<proteinExistence type="predicted"/>
<dbReference type="InterPro" id="IPR001806">
    <property type="entry name" value="Small_GTPase"/>
</dbReference>
<dbReference type="SUPFAM" id="SSF55753">
    <property type="entry name" value="Actin depolymerizing proteins"/>
    <property type="match status" value="1"/>
</dbReference>
<comment type="caution">
    <text evidence="5">The sequence shown here is derived from an EMBL/GenBank/DDBJ whole genome shotgun (WGS) entry which is preliminary data.</text>
</comment>
<dbReference type="PRINTS" id="PR00449">
    <property type="entry name" value="RASTRNSFRMNG"/>
</dbReference>
<dbReference type="PANTHER" id="PTHR47977">
    <property type="entry name" value="RAS-RELATED PROTEIN RAB"/>
    <property type="match status" value="1"/>
</dbReference>
<dbReference type="InterPro" id="IPR005225">
    <property type="entry name" value="Small_GTP-bd"/>
</dbReference>
<dbReference type="GO" id="GO:0005525">
    <property type="term" value="F:GTP binding"/>
    <property type="evidence" value="ECO:0007669"/>
    <property type="project" value="UniProtKB-KW"/>
</dbReference>
<dbReference type="AlphaFoldDB" id="A0AAV7KDC4"/>
<organism evidence="5 6">
    <name type="scientific">Oopsacas minuta</name>
    <dbReference type="NCBI Taxonomy" id="111878"/>
    <lineage>
        <taxon>Eukaryota</taxon>
        <taxon>Metazoa</taxon>
        <taxon>Porifera</taxon>
        <taxon>Hexactinellida</taxon>
        <taxon>Hexasterophora</taxon>
        <taxon>Lyssacinosida</taxon>
        <taxon>Leucopsacidae</taxon>
        <taxon>Oopsacas</taxon>
    </lineage>
</organism>
<dbReference type="NCBIfam" id="TIGR00231">
    <property type="entry name" value="small_GTP"/>
    <property type="match status" value="1"/>
</dbReference>